<dbReference type="Gene3D" id="1.10.8.60">
    <property type="match status" value="1"/>
</dbReference>
<gene>
    <name evidence="7" type="ORF">RFI_21767</name>
</gene>
<feature type="compositionally biased region" description="Basic and acidic residues" evidence="5">
    <location>
        <begin position="217"/>
        <end position="227"/>
    </location>
</feature>
<dbReference type="PROSITE" id="PS00674">
    <property type="entry name" value="AAA"/>
    <property type="match status" value="1"/>
</dbReference>
<evidence type="ECO:0000313" key="8">
    <source>
        <dbReference type="Proteomes" id="UP000023152"/>
    </source>
</evidence>
<keyword evidence="8" id="KW-1185">Reference proteome</keyword>
<accession>X6MR64</accession>
<feature type="compositionally biased region" description="Basic and acidic residues" evidence="5">
    <location>
        <begin position="392"/>
        <end position="413"/>
    </location>
</feature>
<keyword evidence="3" id="KW-0547">Nucleotide-binding</keyword>
<dbReference type="FunFam" id="1.10.8.60:FF:000022">
    <property type="entry name" value="Fidgetin like 1"/>
    <property type="match status" value="1"/>
</dbReference>
<keyword evidence="4" id="KW-0067">ATP-binding</keyword>
<dbReference type="OrthoDB" id="10251136at2759"/>
<comment type="subcellular location">
    <subcellularLocation>
        <location evidence="1">Cytoplasm</location>
    </subcellularLocation>
</comment>
<dbReference type="EMBL" id="ASPP01018971">
    <property type="protein sequence ID" value="ETO15595.1"/>
    <property type="molecule type" value="Genomic_DNA"/>
</dbReference>
<dbReference type="AlphaFoldDB" id="X6MR64"/>
<feature type="domain" description="AAA+ ATPase" evidence="6">
    <location>
        <begin position="469"/>
        <end position="608"/>
    </location>
</feature>
<dbReference type="SUPFAM" id="SSF116846">
    <property type="entry name" value="MIT domain"/>
    <property type="match status" value="1"/>
</dbReference>
<protein>
    <submittedName>
        <fullName evidence="7">AAA domain protein</fullName>
    </submittedName>
</protein>
<dbReference type="InterPro" id="IPR027417">
    <property type="entry name" value="P-loop_NTPase"/>
</dbReference>
<keyword evidence="2" id="KW-0963">Cytoplasm</keyword>
<proteinExistence type="predicted"/>
<dbReference type="InterPro" id="IPR050304">
    <property type="entry name" value="MT-severing_AAA_ATPase"/>
</dbReference>
<feature type="compositionally biased region" description="Basic and acidic residues" evidence="5">
    <location>
        <begin position="234"/>
        <end position="243"/>
    </location>
</feature>
<dbReference type="GO" id="GO:0005737">
    <property type="term" value="C:cytoplasm"/>
    <property type="evidence" value="ECO:0007669"/>
    <property type="project" value="UniProtKB-SubCell"/>
</dbReference>
<evidence type="ECO:0000256" key="5">
    <source>
        <dbReference type="SAM" id="MobiDB-lite"/>
    </source>
</evidence>
<dbReference type="GO" id="GO:0016887">
    <property type="term" value="F:ATP hydrolysis activity"/>
    <property type="evidence" value="ECO:0007669"/>
    <property type="project" value="InterPro"/>
</dbReference>
<name>X6MR64_RETFI</name>
<dbReference type="InterPro" id="IPR003959">
    <property type="entry name" value="ATPase_AAA_core"/>
</dbReference>
<evidence type="ECO:0000259" key="6">
    <source>
        <dbReference type="SMART" id="SM00382"/>
    </source>
</evidence>
<dbReference type="Pfam" id="PF00004">
    <property type="entry name" value="AAA"/>
    <property type="match status" value="1"/>
</dbReference>
<feature type="region of interest" description="Disordered" evidence="5">
    <location>
        <begin position="1"/>
        <end position="29"/>
    </location>
</feature>
<dbReference type="PANTHER" id="PTHR23074:SF83">
    <property type="entry name" value="VACUOLAR PROTEIN SORTING-ASSOCIATED PROTEIN 4A"/>
    <property type="match status" value="1"/>
</dbReference>
<evidence type="ECO:0000256" key="2">
    <source>
        <dbReference type="ARBA" id="ARBA00022490"/>
    </source>
</evidence>
<sequence>MARTPPPTSSMSTLRKSKHADTLHVSTVSSVAKHEMSPLLSNDELSTITPTANTTVSTSNAISVAIDNGNVLEQDQSSEETQGDKAMGEITPSHPDDEGQVLSRSISSEALQVDRSWIKQQMVAMKQKAMAHTPKDDMESDMLAVLQQLDGYALMKEAEMAERSGDIGNAMTLYQEAVNAMSESLKHADVNAHVKKQVREQISSYERKAQILRRRHVTDQAKLEGRRQAINRQRYKEQKKSSTDSRVSNAPGAAAATSEKTTPPPFTKNQRHKSVLLADRSHIVRQKNSERSKSMSKSPIVGSASEMNILSPIADEEEQPKPKRLHWEHTTNYVCVLYFSHNKETEHKRTNSTLHVKKPSAIQTPSTQVPPILFRRESVKRTPVGTPSQNTKEAEDEKVNDEKENDKKKGLLAKQDEEFRGRIEAEIIDEVPDVSFKDVQGLTGVKLVLYESVVLPQLRPEIFTGLRSPTTGLLLFGPPGNGKTLIAKCVARECNATFFSISASSITSKFVGDAERIMRTLFSIAREKAPSIIFIDEIDSLLTARGGQNEAESSRRIKTEFLVQFDGVHKASEAEARMLVIGATNLPHQLDDAVLRRFSKRIMVPLPDENTRYALLQNLMKKQNCEMTPWDMKEIVKNTNGYSFSDLTLLCKDAAMGPVRELGAEIMHTSQEDIPPISKKHFIKSLENIRPSVPEKSIAQYVEWNEKYGSQVRLHASALPESMRPETIDMPQTPEADQEQNDDKRESTKDGNV</sequence>
<dbReference type="Gene3D" id="3.40.50.300">
    <property type="entry name" value="P-loop containing nucleotide triphosphate hydrolases"/>
    <property type="match status" value="1"/>
</dbReference>
<dbReference type="SMART" id="SM00382">
    <property type="entry name" value="AAA"/>
    <property type="match status" value="1"/>
</dbReference>
<dbReference type="Gene3D" id="1.20.58.80">
    <property type="entry name" value="Phosphotransferase system, lactose/cellobiose-type IIA subunit"/>
    <property type="match status" value="1"/>
</dbReference>
<evidence type="ECO:0000256" key="1">
    <source>
        <dbReference type="ARBA" id="ARBA00004496"/>
    </source>
</evidence>
<dbReference type="InterPro" id="IPR015415">
    <property type="entry name" value="Spast_Vps4_C"/>
</dbReference>
<feature type="region of interest" description="Disordered" evidence="5">
    <location>
        <begin position="68"/>
        <end position="101"/>
    </location>
</feature>
<evidence type="ECO:0000313" key="7">
    <source>
        <dbReference type="EMBL" id="ETO15595.1"/>
    </source>
</evidence>
<feature type="region of interest" description="Disordered" evidence="5">
    <location>
        <begin position="375"/>
        <end position="413"/>
    </location>
</feature>
<organism evidence="7 8">
    <name type="scientific">Reticulomyxa filosa</name>
    <dbReference type="NCBI Taxonomy" id="46433"/>
    <lineage>
        <taxon>Eukaryota</taxon>
        <taxon>Sar</taxon>
        <taxon>Rhizaria</taxon>
        <taxon>Retaria</taxon>
        <taxon>Foraminifera</taxon>
        <taxon>Monothalamids</taxon>
        <taxon>Reticulomyxidae</taxon>
        <taxon>Reticulomyxa</taxon>
    </lineage>
</organism>
<evidence type="ECO:0000256" key="3">
    <source>
        <dbReference type="ARBA" id="ARBA00022741"/>
    </source>
</evidence>
<dbReference type="InterPro" id="IPR003960">
    <property type="entry name" value="ATPase_AAA_CS"/>
</dbReference>
<dbReference type="InterPro" id="IPR036181">
    <property type="entry name" value="MIT_dom_sf"/>
</dbReference>
<feature type="compositionally biased region" description="Basic and acidic residues" evidence="5">
    <location>
        <begin position="741"/>
        <end position="753"/>
    </location>
</feature>
<feature type="region of interest" description="Disordered" evidence="5">
    <location>
        <begin position="217"/>
        <end position="271"/>
    </location>
</feature>
<dbReference type="Pfam" id="PF09336">
    <property type="entry name" value="Vps4_C"/>
    <property type="match status" value="1"/>
</dbReference>
<dbReference type="PANTHER" id="PTHR23074">
    <property type="entry name" value="AAA DOMAIN-CONTAINING"/>
    <property type="match status" value="1"/>
</dbReference>
<dbReference type="InterPro" id="IPR041569">
    <property type="entry name" value="AAA_lid_3"/>
</dbReference>
<dbReference type="FunFam" id="3.40.50.300:FF:001054">
    <property type="entry name" value="ATPase, AAA family, putative"/>
    <property type="match status" value="1"/>
</dbReference>
<dbReference type="Proteomes" id="UP000023152">
    <property type="component" value="Unassembled WGS sequence"/>
</dbReference>
<reference evidence="7 8" key="1">
    <citation type="journal article" date="2013" name="Curr. Biol.">
        <title>The Genome of the Foraminiferan Reticulomyxa filosa.</title>
        <authorList>
            <person name="Glockner G."/>
            <person name="Hulsmann N."/>
            <person name="Schleicher M."/>
            <person name="Noegel A.A."/>
            <person name="Eichinger L."/>
            <person name="Gallinger C."/>
            <person name="Pawlowski J."/>
            <person name="Sierra R."/>
            <person name="Euteneuer U."/>
            <person name="Pillet L."/>
            <person name="Moustafa A."/>
            <person name="Platzer M."/>
            <person name="Groth M."/>
            <person name="Szafranski K."/>
            <person name="Schliwa M."/>
        </authorList>
    </citation>
    <scope>NUCLEOTIDE SEQUENCE [LARGE SCALE GENOMIC DNA]</scope>
</reference>
<dbReference type="Pfam" id="PF17862">
    <property type="entry name" value="AAA_lid_3"/>
    <property type="match status" value="1"/>
</dbReference>
<dbReference type="InterPro" id="IPR003593">
    <property type="entry name" value="AAA+_ATPase"/>
</dbReference>
<feature type="region of interest" description="Disordered" evidence="5">
    <location>
        <begin position="716"/>
        <end position="753"/>
    </location>
</feature>
<dbReference type="GO" id="GO:0005524">
    <property type="term" value="F:ATP binding"/>
    <property type="evidence" value="ECO:0007669"/>
    <property type="project" value="UniProtKB-KW"/>
</dbReference>
<evidence type="ECO:0000256" key="4">
    <source>
        <dbReference type="ARBA" id="ARBA00022840"/>
    </source>
</evidence>
<comment type="caution">
    <text evidence="7">The sequence shown here is derived from an EMBL/GenBank/DDBJ whole genome shotgun (WGS) entry which is preliminary data.</text>
</comment>
<dbReference type="SUPFAM" id="SSF52540">
    <property type="entry name" value="P-loop containing nucleoside triphosphate hydrolases"/>
    <property type="match status" value="1"/>
</dbReference>